<dbReference type="GeneID" id="25914905"/>
<feature type="non-terminal residue" evidence="1">
    <location>
        <position position="1"/>
    </location>
</feature>
<sequence>HNEKAATRIDLLQDYVCFVLYHGEQPLAEISFPFKSLYQVQPDLTWYTMSKSVETHMNLLRRAERKAQSKLSSDFWEGTRDLEDDGMGRVRKFVSLRVIFLVLIFLQ</sequence>
<keyword evidence="2" id="KW-1185">Reference proteome</keyword>
<dbReference type="AlphaFoldDB" id="A0A0L0FAA1"/>
<protein>
    <submittedName>
        <fullName evidence="1">Uncharacterized protein</fullName>
    </submittedName>
</protein>
<feature type="non-terminal residue" evidence="1">
    <location>
        <position position="107"/>
    </location>
</feature>
<dbReference type="EMBL" id="KQ246177">
    <property type="protein sequence ID" value="KNC73038.1"/>
    <property type="molecule type" value="Genomic_DNA"/>
</dbReference>
<evidence type="ECO:0000313" key="2">
    <source>
        <dbReference type="Proteomes" id="UP000054560"/>
    </source>
</evidence>
<reference evidence="1 2" key="1">
    <citation type="submission" date="2011-02" db="EMBL/GenBank/DDBJ databases">
        <title>The Genome Sequence of Sphaeroforma arctica JP610.</title>
        <authorList>
            <consortium name="The Broad Institute Genome Sequencing Platform"/>
            <person name="Russ C."/>
            <person name="Cuomo C."/>
            <person name="Young S.K."/>
            <person name="Zeng Q."/>
            <person name="Gargeya S."/>
            <person name="Alvarado L."/>
            <person name="Berlin A."/>
            <person name="Chapman S.B."/>
            <person name="Chen Z."/>
            <person name="Freedman E."/>
            <person name="Gellesch M."/>
            <person name="Goldberg J."/>
            <person name="Griggs A."/>
            <person name="Gujja S."/>
            <person name="Heilman E."/>
            <person name="Heiman D."/>
            <person name="Howarth C."/>
            <person name="Mehta T."/>
            <person name="Neiman D."/>
            <person name="Pearson M."/>
            <person name="Roberts A."/>
            <person name="Saif S."/>
            <person name="Shea T."/>
            <person name="Shenoy N."/>
            <person name="Sisk P."/>
            <person name="Stolte C."/>
            <person name="Sykes S."/>
            <person name="White J."/>
            <person name="Yandava C."/>
            <person name="Burger G."/>
            <person name="Gray M.W."/>
            <person name="Holland P.W.H."/>
            <person name="King N."/>
            <person name="Lang F.B.F."/>
            <person name="Roger A.J."/>
            <person name="Ruiz-Trillo I."/>
            <person name="Haas B."/>
            <person name="Nusbaum C."/>
            <person name="Birren B."/>
        </authorList>
    </citation>
    <scope>NUCLEOTIDE SEQUENCE [LARGE SCALE GENOMIC DNA]</scope>
    <source>
        <strain evidence="1 2">JP610</strain>
    </source>
</reference>
<dbReference type="RefSeq" id="XP_014146940.1">
    <property type="nucleotide sequence ID" value="XM_014291465.1"/>
</dbReference>
<dbReference type="Proteomes" id="UP000054560">
    <property type="component" value="Unassembled WGS sequence"/>
</dbReference>
<organism evidence="1 2">
    <name type="scientific">Sphaeroforma arctica JP610</name>
    <dbReference type="NCBI Taxonomy" id="667725"/>
    <lineage>
        <taxon>Eukaryota</taxon>
        <taxon>Ichthyosporea</taxon>
        <taxon>Ichthyophonida</taxon>
        <taxon>Sphaeroforma</taxon>
    </lineage>
</organism>
<gene>
    <name evidence="1" type="ORF">SARC_14401</name>
</gene>
<accession>A0A0L0FAA1</accession>
<proteinExistence type="predicted"/>
<evidence type="ECO:0000313" key="1">
    <source>
        <dbReference type="EMBL" id="KNC73038.1"/>
    </source>
</evidence>
<name>A0A0L0FAA1_9EUKA</name>